<keyword evidence="2" id="KW-1185">Reference proteome</keyword>
<dbReference type="InterPro" id="IPR023214">
    <property type="entry name" value="HAD_sf"/>
</dbReference>
<dbReference type="SFLD" id="SFLDS00003">
    <property type="entry name" value="Haloacid_Dehalogenase"/>
    <property type="match status" value="1"/>
</dbReference>
<organism evidence="1 2">
    <name type="scientific">Nannochloropsis gaditana</name>
    <dbReference type="NCBI Taxonomy" id="72520"/>
    <lineage>
        <taxon>Eukaryota</taxon>
        <taxon>Sar</taxon>
        <taxon>Stramenopiles</taxon>
        <taxon>Ochrophyta</taxon>
        <taxon>Eustigmatophyceae</taxon>
        <taxon>Eustigmatales</taxon>
        <taxon>Monodopsidaceae</taxon>
        <taxon>Nannochloropsis</taxon>
    </lineage>
</organism>
<dbReference type="Gene3D" id="3.40.50.1000">
    <property type="entry name" value="HAD superfamily/HAD-like"/>
    <property type="match status" value="1"/>
</dbReference>
<proteinExistence type="predicted"/>
<dbReference type="Pfam" id="PF00702">
    <property type="entry name" value="Hydrolase"/>
    <property type="match status" value="1"/>
</dbReference>
<dbReference type="PANTHER" id="PTHR12725:SF117">
    <property type="entry name" value="HALOACID DEHALOGENASE-LIKE HYDROLASE"/>
    <property type="match status" value="1"/>
</dbReference>
<dbReference type="AlphaFoldDB" id="W7TU01"/>
<dbReference type="EMBL" id="AZIL01000125">
    <property type="protein sequence ID" value="EWM29627.1"/>
    <property type="molecule type" value="Genomic_DNA"/>
</dbReference>
<dbReference type="OrthoDB" id="1065058at2759"/>
<protein>
    <submittedName>
        <fullName evidence="1">HAD-like domain protein</fullName>
    </submittedName>
</protein>
<gene>
    <name evidence="1" type="ORF">Naga_100050g37</name>
</gene>
<name>W7TU01_9STRA</name>
<dbReference type="InterPro" id="IPR036412">
    <property type="entry name" value="HAD-like_sf"/>
</dbReference>
<accession>W7TU01</accession>
<comment type="caution">
    <text evidence="1">The sequence shown here is derived from an EMBL/GenBank/DDBJ whole genome shotgun (WGS) entry which is preliminary data.</text>
</comment>
<evidence type="ECO:0000313" key="1">
    <source>
        <dbReference type="EMBL" id="EWM29627.1"/>
    </source>
</evidence>
<sequence length="223" mass="25629">MASVAAKQGSRPRWLYLFDLDGTLYSNENGYRDNILKNLWEYMHEHMGIPRSTPAKHIWRPLFDKYHQSFRAFKAQGWIDDSKSGHYWSYIRKDVDKFLVPDPDLDTFLESLPKHCPKYIFTNAREEQAREALACLGVERHFEGIFGSEHMGDHCKPEPEAFEKVLKAIPLTLVEGRDGREGNAAEETGQDGWAGESIVLFEDSFKNLMAAKQLGMKTVLICE</sequence>
<dbReference type="PANTHER" id="PTHR12725">
    <property type="entry name" value="HALOACID DEHALOGENASE-LIKE HYDROLASE"/>
    <property type="match status" value="1"/>
</dbReference>
<dbReference type="Proteomes" id="UP000019335">
    <property type="component" value="Chromosome 2"/>
</dbReference>
<evidence type="ECO:0000313" key="2">
    <source>
        <dbReference type="Proteomes" id="UP000019335"/>
    </source>
</evidence>
<reference evidence="1 2" key="1">
    <citation type="journal article" date="2014" name="Mol. Plant">
        <title>Chromosome Scale Genome Assembly and Transcriptome Profiling of Nannochloropsis gaditana in Nitrogen Depletion.</title>
        <authorList>
            <person name="Corteggiani Carpinelli E."/>
            <person name="Telatin A."/>
            <person name="Vitulo N."/>
            <person name="Forcato C."/>
            <person name="D'Angelo M."/>
            <person name="Schiavon R."/>
            <person name="Vezzi A."/>
            <person name="Giacometti G.M."/>
            <person name="Morosinotto T."/>
            <person name="Valle G."/>
        </authorList>
    </citation>
    <scope>NUCLEOTIDE SEQUENCE [LARGE SCALE GENOMIC DNA]</scope>
    <source>
        <strain evidence="1 2">B-31</strain>
    </source>
</reference>
<dbReference type="SUPFAM" id="SSF56784">
    <property type="entry name" value="HAD-like"/>
    <property type="match status" value="1"/>
</dbReference>
<dbReference type="SFLD" id="SFLDG01129">
    <property type="entry name" value="C1.5:_HAD__Beta-PGM__Phosphata"/>
    <property type="match status" value="1"/>
</dbReference>